<keyword evidence="8" id="KW-1185">Reference proteome</keyword>
<comment type="similarity">
    <text evidence="2">Belongs to the bacterial solute-binding protein 2 family.</text>
</comment>
<dbReference type="Gene3D" id="3.40.50.2300">
    <property type="match status" value="2"/>
</dbReference>
<evidence type="ECO:0000256" key="2">
    <source>
        <dbReference type="ARBA" id="ARBA00007639"/>
    </source>
</evidence>
<comment type="subcellular location">
    <subcellularLocation>
        <location evidence="1">Cell envelope</location>
    </subcellularLocation>
</comment>
<name>A0ABU4HJQ5_9ACTN</name>
<evidence type="ECO:0000256" key="5">
    <source>
        <dbReference type="SAM" id="SignalP"/>
    </source>
</evidence>
<comment type="caution">
    <text evidence="7">The sequence shown here is derived from an EMBL/GenBank/DDBJ whole genome shotgun (WGS) entry which is preliminary data.</text>
</comment>
<dbReference type="InterPro" id="IPR025997">
    <property type="entry name" value="SBP_2_dom"/>
</dbReference>
<sequence>MRGTARLIAALIAALAIVLTVAACGSSDDDGGGSTTSSDGGAATAAADSSLPAEVTDAVREFTTRPTSIGIDAPVEREIPAGKEIYYIQCGSPVCATNGEYLKEAAEAVGWTIRPVNAGVTPESVKAAWAQAVRAKPDGVVASGFPRTMMNPELEELEAARVPVVDISVTDPPGRGISAVFAGTPDYVAAGERLAKYALVEAGGKDINAMIVGVAAYPTVQLIGRSFGETLERYCDSCSVDELDVPATSIGNDLPTRISTYLQGHPDVNWVVNGFADMSVGVPAALQSAGVGEDVKFVGINNNPTTAGYLKAGQSLVAEHIYGYPELMWRSIDFLIRSVNGESTDPSTAQTYPHWVVTKDTIPSTTDEFPTVVDYREQYERLWGVG</sequence>
<dbReference type="EMBL" id="JAWSTH010000001">
    <property type="protein sequence ID" value="MDW5592790.1"/>
    <property type="molecule type" value="Genomic_DNA"/>
</dbReference>
<organism evidence="7 8">
    <name type="scientific">Conexibacter stalactiti</name>
    <dbReference type="NCBI Taxonomy" id="1940611"/>
    <lineage>
        <taxon>Bacteria</taxon>
        <taxon>Bacillati</taxon>
        <taxon>Actinomycetota</taxon>
        <taxon>Thermoleophilia</taxon>
        <taxon>Solirubrobacterales</taxon>
        <taxon>Conexibacteraceae</taxon>
        <taxon>Conexibacter</taxon>
    </lineage>
</organism>
<evidence type="ECO:0000256" key="4">
    <source>
        <dbReference type="SAM" id="MobiDB-lite"/>
    </source>
</evidence>
<feature type="domain" description="Periplasmic binding protein" evidence="6">
    <location>
        <begin position="99"/>
        <end position="315"/>
    </location>
</feature>
<dbReference type="SUPFAM" id="SSF53822">
    <property type="entry name" value="Periplasmic binding protein-like I"/>
    <property type="match status" value="1"/>
</dbReference>
<dbReference type="PANTHER" id="PTHR46847:SF1">
    <property type="entry name" value="D-ALLOSE-BINDING PERIPLASMIC PROTEIN-RELATED"/>
    <property type="match status" value="1"/>
</dbReference>
<dbReference type="Proteomes" id="UP001284601">
    <property type="component" value="Unassembled WGS sequence"/>
</dbReference>
<proteinExistence type="inferred from homology"/>
<feature type="compositionally biased region" description="Low complexity" evidence="4">
    <location>
        <begin position="35"/>
        <end position="50"/>
    </location>
</feature>
<gene>
    <name evidence="7" type="ORF">R7226_00475</name>
</gene>
<reference evidence="8" key="1">
    <citation type="submission" date="2023-07" db="EMBL/GenBank/DDBJ databases">
        <title>Conexibacter stalactiti sp. nov., isolated from stalactites in a lava cave and emended description of the genus Conexibacter.</title>
        <authorList>
            <person name="Lee S.D."/>
        </authorList>
    </citation>
    <scope>NUCLEOTIDE SEQUENCE [LARGE SCALE GENOMIC DNA]</scope>
    <source>
        <strain evidence="8">KCTC 39840</strain>
    </source>
</reference>
<evidence type="ECO:0000313" key="7">
    <source>
        <dbReference type="EMBL" id="MDW5592790.1"/>
    </source>
</evidence>
<dbReference type="Pfam" id="PF13407">
    <property type="entry name" value="Peripla_BP_4"/>
    <property type="match status" value="1"/>
</dbReference>
<evidence type="ECO:0000256" key="1">
    <source>
        <dbReference type="ARBA" id="ARBA00004196"/>
    </source>
</evidence>
<feature type="chain" id="PRO_5046944371" evidence="5">
    <location>
        <begin position="23"/>
        <end position="386"/>
    </location>
</feature>
<feature type="region of interest" description="Disordered" evidence="4">
    <location>
        <begin position="27"/>
        <end position="52"/>
    </location>
</feature>
<feature type="signal peptide" evidence="5">
    <location>
        <begin position="1"/>
        <end position="22"/>
    </location>
</feature>
<reference evidence="7 8" key="2">
    <citation type="submission" date="2023-10" db="EMBL/GenBank/DDBJ databases">
        <authorList>
            <person name="Han X.F."/>
        </authorList>
    </citation>
    <scope>NUCLEOTIDE SEQUENCE [LARGE SCALE GENOMIC DNA]</scope>
    <source>
        <strain evidence="7 8">KCTC 39840</strain>
    </source>
</reference>
<dbReference type="PROSITE" id="PS51257">
    <property type="entry name" value="PROKAR_LIPOPROTEIN"/>
    <property type="match status" value="1"/>
</dbReference>
<accession>A0ABU4HJQ5</accession>
<dbReference type="RefSeq" id="WP_318595049.1">
    <property type="nucleotide sequence ID" value="NZ_JAWSTH010000001.1"/>
</dbReference>
<evidence type="ECO:0000313" key="8">
    <source>
        <dbReference type="Proteomes" id="UP001284601"/>
    </source>
</evidence>
<keyword evidence="3 5" id="KW-0732">Signal</keyword>
<dbReference type="PANTHER" id="PTHR46847">
    <property type="entry name" value="D-ALLOSE-BINDING PERIPLASMIC PROTEIN-RELATED"/>
    <property type="match status" value="1"/>
</dbReference>
<dbReference type="InterPro" id="IPR028082">
    <property type="entry name" value="Peripla_BP_I"/>
</dbReference>
<evidence type="ECO:0000256" key="3">
    <source>
        <dbReference type="ARBA" id="ARBA00022729"/>
    </source>
</evidence>
<evidence type="ECO:0000259" key="6">
    <source>
        <dbReference type="Pfam" id="PF13407"/>
    </source>
</evidence>
<protein>
    <submittedName>
        <fullName evidence="7">Substrate-binding domain-containing protein</fullName>
    </submittedName>
</protein>